<evidence type="ECO:0000259" key="1">
    <source>
        <dbReference type="Pfam" id="PF22007"/>
    </source>
</evidence>
<dbReference type="Pfam" id="PF22007">
    <property type="entry name" value="DUF6930"/>
    <property type="match status" value="1"/>
</dbReference>
<sequence>MKLLVEEARPMYEAAAAFKKLECWNWLSNSHIFGIQNPESDEIGYCCVMGNGGEMYGIAIYLGTEGLDVLLKLLRGELQGNPLFVQHCLLMSFGGRDELYPEEYKQIKDLGLSFRGRTAWPTFRLYEPGYVPWPVMTEEHLRYFSLCLEQAAALALEVQDDPDYLFEGQGERFLVRIPELAADQQHVWTSRWVVPKPLVEKNAELAPINEIRCAHIRKMPQPDNLVWEAGLYYLPAPVMEGERPYYPQLFIIGEQTTGMIIHSGLKQKDRILQHCADDLLSLLEKMNTRPAKLLFADEEMARTWLHLLGTLEIEVYVAERLPLLEEAVEDIINYFG</sequence>
<organism evidence="4 5">
    <name type="scientific">Paenibacillus sophorae</name>
    <dbReference type="NCBI Taxonomy" id="1333845"/>
    <lineage>
        <taxon>Bacteria</taxon>
        <taxon>Bacillati</taxon>
        <taxon>Bacillota</taxon>
        <taxon>Bacilli</taxon>
        <taxon>Bacillales</taxon>
        <taxon>Paenibacillaceae</taxon>
        <taxon>Paenibacillus</taxon>
    </lineage>
</organism>
<accession>A0A1H8FBM6</accession>
<evidence type="ECO:0000313" key="6">
    <source>
        <dbReference type="Proteomes" id="UP000683429"/>
    </source>
</evidence>
<dbReference type="RefSeq" id="WP_036602735.1">
    <property type="nucleotide sequence ID" value="NZ_CP076607.1"/>
</dbReference>
<dbReference type="OrthoDB" id="9801392at2"/>
<dbReference type="Proteomes" id="UP000683429">
    <property type="component" value="Chromosome"/>
</dbReference>
<gene>
    <name evidence="3" type="ORF">KP014_17890</name>
    <name evidence="4" type="ORF">SAMN04487895_10162</name>
</gene>
<protein>
    <submittedName>
        <fullName evidence="4">Uncharacterized protein</fullName>
    </submittedName>
</protein>
<dbReference type="Proteomes" id="UP000198809">
    <property type="component" value="Unassembled WGS sequence"/>
</dbReference>
<dbReference type="EMBL" id="FODH01000001">
    <property type="protein sequence ID" value="SEN29152.1"/>
    <property type="molecule type" value="Genomic_DNA"/>
</dbReference>
<evidence type="ECO:0000313" key="3">
    <source>
        <dbReference type="EMBL" id="QWU13828.1"/>
    </source>
</evidence>
<feature type="domain" description="DUF7309" evidence="2">
    <location>
        <begin position="11"/>
        <end position="176"/>
    </location>
</feature>
<dbReference type="AlphaFoldDB" id="A0A1H8FBM6"/>
<proteinExistence type="predicted"/>
<reference evidence="3 6" key="2">
    <citation type="submission" date="2021-06" db="EMBL/GenBank/DDBJ databases">
        <title>Whole genome sequence of Paenibacillus sophorae DSM23020 for comparative genomics.</title>
        <authorList>
            <person name="Kim M.-J."/>
            <person name="Lee G."/>
            <person name="Shin J.-H."/>
        </authorList>
    </citation>
    <scope>NUCLEOTIDE SEQUENCE [LARGE SCALE GENOMIC DNA]</scope>
    <source>
        <strain evidence="3 6">DSM 23020</strain>
    </source>
</reference>
<dbReference type="EMBL" id="CP076607">
    <property type="protein sequence ID" value="QWU13828.1"/>
    <property type="molecule type" value="Genomic_DNA"/>
</dbReference>
<evidence type="ECO:0000313" key="4">
    <source>
        <dbReference type="EMBL" id="SEN29152.1"/>
    </source>
</evidence>
<dbReference type="Pfam" id="PF23988">
    <property type="entry name" value="DUF7309"/>
    <property type="match status" value="1"/>
</dbReference>
<keyword evidence="6" id="KW-1185">Reference proteome</keyword>
<feature type="domain" description="DUF6930" evidence="1">
    <location>
        <begin position="214"/>
        <end position="331"/>
    </location>
</feature>
<evidence type="ECO:0000259" key="2">
    <source>
        <dbReference type="Pfam" id="PF23988"/>
    </source>
</evidence>
<reference evidence="4 5" key="1">
    <citation type="submission" date="2016-10" db="EMBL/GenBank/DDBJ databases">
        <authorList>
            <person name="de Groot N.N."/>
        </authorList>
    </citation>
    <scope>NUCLEOTIDE SEQUENCE [LARGE SCALE GENOMIC DNA]</scope>
    <source>
        <strain evidence="4 5">CGMCC 1.10238</strain>
    </source>
</reference>
<evidence type="ECO:0000313" key="5">
    <source>
        <dbReference type="Proteomes" id="UP000198809"/>
    </source>
</evidence>
<dbReference type="InterPro" id="IPR054216">
    <property type="entry name" value="DUF6930"/>
</dbReference>
<name>A0A1H8FBM6_9BACL</name>
<dbReference type="InterPro" id="IPR055733">
    <property type="entry name" value="DUF7309"/>
</dbReference>
<dbReference type="STRING" id="1333845.SAMN04487895_10162"/>